<feature type="domain" description="Sulfatase-modifying factor enzyme-like" evidence="4">
    <location>
        <begin position="563"/>
        <end position="740"/>
    </location>
</feature>
<dbReference type="SUPFAM" id="SSF56436">
    <property type="entry name" value="C-type lectin-like"/>
    <property type="match status" value="1"/>
</dbReference>
<gene>
    <name evidence="6" type="ORF">PV10_04659</name>
</gene>
<dbReference type="Gene3D" id="3.40.50.150">
    <property type="entry name" value="Vaccinia Virus protein VP39"/>
    <property type="match status" value="1"/>
</dbReference>
<dbReference type="STRING" id="212818.A0A0D1XYZ3"/>
<dbReference type="InterPro" id="IPR042095">
    <property type="entry name" value="SUMF_sf"/>
</dbReference>
<dbReference type="GeneID" id="27322504"/>
<feature type="region of interest" description="Disordered" evidence="3">
    <location>
        <begin position="712"/>
        <end position="739"/>
    </location>
</feature>
<evidence type="ECO:0000259" key="5">
    <source>
        <dbReference type="Pfam" id="PF10017"/>
    </source>
</evidence>
<dbReference type="EMBL" id="KN847522">
    <property type="protein sequence ID" value="KIV93446.1"/>
    <property type="molecule type" value="Genomic_DNA"/>
</dbReference>
<evidence type="ECO:0008006" key="8">
    <source>
        <dbReference type="Google" id="ProtNLM"/>
    </source>
</evidence>
<dbReference type="InterPro" id="IPR005532">
    <property type="entry name" value="SUMF_dom"/>
</dbReference>
<dbReference type="InterPro" id="IPR016187">
    <property type="entry name" value="CTDL_fold"/>
</dbReference>
<evidence type="ECO:0000256" key="1">
    <source>
        <dbReference type="ARBA" id="ARBA00022603"/>
    </source>
</evidence>
<feature type="domain" description="Histidine-specific methyltransferase SAM-dependent" evidence="5">
    <location>
        <begin position="49"/>
        <end position="342"/>
    </location>
</feature>
<dbReference type="Pfam" id="PF03781">
    <property type="entry name" value="FGE-sulfatase"/>
    <property type="match status" value="2"/>
</dbReference>
<sequence>MTRTISQVLHPAFTMATSQRPAVRFLDIRGDKSGQSLLSMLKESLDPPNKQPRSFPTLLLYDEKGLKIFEEITYLDEYYLTNAEIEALETHAREIATQIPRNSRIVELGSGNLRKINILLEAFEAAKKNVDYYALDLSFPELQRTFAEIDTSRYQHVSFNALHGTYDDALTWLSNSSGDQSTCVMTMGSSLGNFSRQDAAGFLTKIKSVLGPADLILVGLDACQDPQRVFKAYNDSQLVTERFYRNGLDHANSLLGYEVFRQEDWSVEGRYDEQLDRHHATYLARKDIITKDFSFKRGERLPFEESFKYSEAQSDQLWHDSGLVQQMAFGNKSADYFIHLLSPAAINFATKPAEYATNPIPSSDDWQQLWTAWDVVTRSMIPKDELLNKPIKLRNDLIFYLGHIPTFADIHFTKATDGKPTEPASYWSIFERGIDPDVDNPELCHDHSEVPDSWPALNDILTYAKRVRSRIADSLESGQAVQDRRLGRGLWLAYEHEAMHLETFLYMLLQSDRILPPPGTERPDFRQIADEARANRVANKFHRIPAAEVTLGLDDPENHHGPDRYFGWDNERPSRTVSVAAFEAQSRPISNGDYAYYLEVTGNSSLPASWIARRSVLNGVNGAVSNGEVGREVVSSEFLGDKALRTVWGPLPLKHALDWPVMASYDELAAYAKWANGRIPTLEEARSIYHHVESRKDTLEKVPSKLISAVNGHLSNEGVEETPPSNQSSGEAANGSLPPNPNELFVDLNNCPVGFKTWTPQPITHSSSLRGQADVGGLWEWTSTPLAPYDGFKAMDLYPGYTADFFDGKHNICLGGSWATIPRIAGRKTFVNWYQRNYPYVWCTARLVRDIAE</sequence>
<dbReference type="InterPro" id="IPR017805">
    <property type="entry name" value="SAM_MeTrfase_EasF-type_put"/>
</dbReference>
<evidence type="ECO:0000259" key="4">
    <source>
        <dbReference type="Pfam" id="PF03781"/>
    </source>
</evidence>
<dbReference type="HOGENOM" id="CLU_006921_0_1_1"/>
<feature type="domain" description="Sulfatase-modifying factor enzyme-like" evidence="4">
    <location>
        <begin position="771"/>
        <end position="849"/>
    </location>
</feature>
<keyword evidence="1" id="KW-0489">Methyltransferase</keyword>
<evidence type="ECO:0000256" key="2">
    <source>
        <dbReference type="ARBA" id="ARBA00022679"/>
    </source>
</evidence>
<dbReference type="InterPro" id="IPR051128">
    <property type="entry name" value="EgtD_Methyltrsf_superfamily"/>
</dbReference>
<dbReference type="GO" id="GO:0032259">
    <property type="term" value="P:methylation"/>
    <property type="evidence" value="ECO:0007669"/>
    <property type="project" value="UniProtKB-KW"/>
</dbReference>
<keyword evidence="7" id="KW-1185">Reference proteome</keyword>
<evidence type="ECO:0000313" key="6">
    <source>
        <dbReference type="EMBL" id="KIV93446.1"/>
    </source>
</evidence>
<dbReference type="Proteomes" id="UP000054302">
    <property type="component" value="Unassembled WGS sequence"/>
</dbReference>
<dbReference type="OrthoDB" id="659at2759"/>
<dbReference type="GO" id="GO:0008168">
    <property type="term" value="F:methyltransferase activity"/>
    <property type="evidence" value="ECO:0007669"/>
    <property type="project" value="UniProtKB-KW"/>
</dbReference>
<dbReference type="Gene3D" id="3.90.1580.10">
    <property type="entry name" value="paralog of FGE (formylglycine-generating enzyme)"/>
    <property type="match status" value="1"/>
</dbReference>
<reference evidence="6 7" key="1">
    <citation type="submission" date="2015-01" db="EMBL/GenBank/DDBJ databases">
        <title>The Genome Sequence of Exophiala mesophila CBS40295.</title>
        <authorList>
            <consortium name="The Broad Institute Genomics Platform"/>
            <person name="Cuomo C."/>
            <person name="de Hoog S."/>
            <person name="Gorbushina A."/>
            <person name="Stielow B."/>
            <person name="Teixiera M."/>
            <person name="Abouelleil A."/>
            <person name="Chapman S.B."/>
            <person name="Priest M."/>
            <person name="Young S.K."/>
            <person name="Wortman J."/>
            <person name="Nusbaum C."/>
            <person name="Birren B."/>
        </authorList>
    </citation>
    <scope>NUCLEOTIDE SEQUENCE [LARGE SCALE GENOMIC DNA]</scope>
    <source>
        <strain evidence="6 7">CBS 40295</strain>
    </source>
</reference>
<dbReference type="PANTHER" id="PTHR43397:SF1">
    <property type="entry name" value="ERGOTHIONEINE BIOSYNTHESIS PROTEIN 1"/>
    <property type="match status" value="1"/>
</dbReference>
<dbReference type="Pfam" id="PF10017">
    <property type="entry name" value="Methyltransf_33"/>
    <property type="match status" value="1"/>
</dbReference>
<evidence type="ECO:0000313" key="7">
    <source>
        <dbReference type="Proteomes" id="UP000054302"/>
    </source>
</evidence>
<dbReference type="InterPro" id="IPR029063">
    <property type="entry name" value="SAM-dependent_MTases_sf"/>
</dbReference>
<protein>
    <recommendedName>
        <fullName evidence="8">Dimethylhistidine N-methyltransferase</fullName>
    </recommendedName>
</protein>
<dbReference type="RefSeq" id="XP_016225020.1">
    <property type="nucleotide sequence ID" value="XM_016369232.1"/>
</dbReference>
<proteinExistence type="predicted"/>
<accession>A0A0D1XYZ3</accession>
<dbReference type="PANTHER" id="PTHR43397">
    <property type="entry name" value="ERGOTHIONEINE BIOSYNTHESIS PROTEIN 1"/>
    <property type="match status" value="1"/>
</dbReference>
<dbReference type="AlphaFoldDB" id="A0A0D1XYZ3"/>
<dbReference type="NCBIfam" id="TIGR03439">
    <property type="entry name" value="methyl_EasF"/>
    <property type="match status" value="1"/>
</dbReference>
<keyword evidence="2" id="KW-0808">Transferase</keyword>
<evidence type="ECO:0000256" key="3">
    <source>
        <dbReference type="SAM" id="MobiDB-lite"/>
    </source>
</evidence>
<dbReference type="InterPro" id="IPR019257">
    <property type="entry name" value="MeTrfase_dom"/>
</dbReference>
<name>A0A0D1XYZ3_EXOME</name>
<organism evidence="6 7">
    <name type="scientific">Exophiala mesophila</name>
    <name type="common">Black yeast-like fungus</name>
    <dbReference type="NCBI Taxonomy" id="212818"/>
    <lineage>
        <taxon>Eukaryota</taxon>
        <taxon>Fungi</taxon>
        <taxon>Dikarya</taxon>
        <taxon>Ascomycota</taxon>
        <taxon>Pezizomycotina</taxon>
        <taxon>Eurotiomycetes</taxon>
        <taxon>Chaetothyriomycetidae</taxon>
        <taxon>Chaetothyriales</taxon>
        <taxon>Herpotrichiellaceae</taxon>
        <taxon>Exophiala</taxon>
    </lineage>
</organism>
<dbReference type="OMA" id="FKHWHPT"/>
<dbReference type="VEuPathDB" id="FungiDB:PV10_04659"/>